<accession>A0A383A822</accession>
<dbReference type="EMBL" id="UINC01189850">
    <property type="protein sequence ID" value="SVE03729.1"/>
    <property type="molecule type" value="Genomic_DNA"/>
</dbReference>
<gene>
    <name evidence="1" type="ORF">METZ01_LOCUS456583</name>
</gene>
<dbReference type="SUPFAM" id="SSF51984">
    <property type="entry name" value="MurCD N-terminal domain"/>
    <property type="match status" value="1"/>
</dbReference>
<proteinExistence type="predicted"/>
<organism evidence="1">
    <name type="scientific">marine metagenome</name>
    <dbReference type="NCBI Taxonomy" id="408172"/>
    <lineage>
        <taxon>unclassified sequences</taxon>
        <taxon>metagenomes</taxon>
        <taxon>ecological metagenomes</taxon>
    </lineage>
</organism>
<feature type="non-terminal residue" evidence="1">
    <location>
        <position position="36"/>
    </location>
</feature>
<name>A0A383A822_9ZZZZ</name>
<evidence type="ECO:0000313" key="1">
    <source>
        <dbReference type="EMBL" id="SVE03729.1"/>
    </source>
</evidence>
<sequence length="36" mass="3684">MLLSPGDHIHLIAACGTATGSLAGMLRQQGYRVTGS</sequence>
<dbReference type="AlphaFoldDB" id="A0A383A822"/>
<dbReference type="Gene3D" id="3.40.50.720">
    <property type="entry name" value="NAD(P)-binding Rossmann-like Domain"/>
    <property type="match status" value="1"/>
</dbReference>
<reference evidence="1" key="1">
    <citation type="submission" date="2018-05" db="EMBL/GenBank/DDBJ databases">
        <authorList>
            <person name="Lanie J.A."/>
            <person name="Ng W.-L."/>
            <person name="Kazmierczak K.M."/>
            <person name="Andrzejewski T.M."/>
            <person name="Davidsen T.M."/>
            <person name="Wayne K.J."/>
            <person name="Tettelin H."/>
            <person name="Glass J.I."/>
            <person name="Rusch D."/>
            <person name="Podicherti R."/>
            <person name="Tsui H.-C.T."/>
            <person name="Winkler M.E."/>
        </authorList>
    </citation>
    <scope>NUCLEOTIDE SEQUENCE</scope>
</reference>
<protein>
    <submittedName>
        <fullName evidence="1">Uncharacterized protein</fullName>
    </submittedName>
</protein>